<dbReference type="Proteomes" id="UP001472677">
    <property type="component" value="Unassembled WGS sequence"/>
</dbReference>
<comment type="caution">
    <text evidence="2">The sequence shown here is derived from an EMBL/GenBank/DDBJ whole genome shotgun (WGS) entry which is preliminary data.</text>
</comment>
<keyword evidence="3" id="KW-1185">Reference proteome</keyword>
<organism evidence="2 3">
    <name type="scientific">Hibiscus sabdariffa</name>
    <name type="common">roselle</name>
    <dbReference type="NCBI Taxonomy" id="183260"/>
    <lineage>
        <taxon>Eukaryota</taxon>
        <taxon>Viridiplantae</taxon>
        <taxon>Streptophyta</taxon>
        <taxon>Embryophyta</taxon>
        <taxon>Tracheophyta</taxon>
        <taxon>Spermatophyta</taxon>
        <taxon>Magnoliopsida</taxon>
        <taxon>eudicotyledons</taxon>
        <taxon>Gunneridae</taxon>
        <taxon>Pentapetalae</taxon>
        <taxon>rosids</taxon>
        <taxon>malvids</taxon>
        <taxon>Malvales</taxon>
        <taxon>Malvaceae</taxon>
        <taxon>Malvoideae</taxon>
        <taxon>Hibiscus</taxon>
    </lineage>
</organism>
<protein>
    <submittedName>
        <fullName evidence="2">Uncharacterized protein</fullName>
    </submittedName>
</protein>
<feature type="compositionally biased region" description="Polar residues" evidence="1">
    <location>
        <begin position="92"/>
        <end position="103"/>
    </location>
</feature>
<gene>
    <name evidence="2" type="ORF">V6N12_013044</name>
</gene>
<accession>A0ABR2EG73</accession>
<sequence>MSSERHNMATMSNNNDALNDLASHVATLTREENHANANAANDNSSSLECIFKQFTKKSEANNQRYDVMIQSQLVSLRALENQMRELVVTLSTRKQGSLSSNTEVAKANEKGH</sequence>
<dbReference type="EMBL" id="JBBPBM010000014">
    <property type="protein sequence ID" value="KAK8560244.1"/>
    <property type="molecule type" value="Genomic_DNA"/>
</dbReference>
<proteinExistence type="predicted"/>
<reference evidence="2 3" key="1">
    <citation type="journal article" date="2024" name="G3 (Bethesda)">
        <title>Genome assembly of Hibiscus sabdariffa L. provides insights into metabolisms of medicinal natural products.</title>
        <authorList>
            <person name="Kim T."/>
        </authorList>
    </citation>
    <scope>NUCLEOTIDE SEQUENCE [LARGE SCALE GENOMIC DNA]</scope>
    <source>
        <strain evidence="2">TK-2024</strain>
        <tissue evidence="2">Old leaves</tissue>
    </source>
</reference>
<feature type="region of interest" description="Disordered" evidence="1">
    <location>
        <begin position="92"/>
        <end position="112"/>
    </location>
</feature>
<name>A0ABR2EG73_9ROSI</name>
<evidence type="ECO:0000313" key="2">
    <source>
        <dbReference type="EMBL" id="KAK8560244.1"/>
    </source>
</evidence>
<evidence type="ECO:0000313" key="3">
    <source>
        <dbReference type="Proteomes" id="UP001472677"/>
    </source>
</evidence>
<evidence type="ECO:0000256" key="1">
    <source>
        <dbReference type="SAM" id="MobiDB-lite"/>
    </source>
</evidence>